<dbReference type="Gene3D" id="3.30.300.20">
    <property type="match status" value="1"/>
</dbReference>
<organism evidence="7">
    <name type="scientific">uncultured organism</name>
    <dbReference type="NCBI Taxonomy" id="155900"/>
    <lineage>
        <taxon>unclassified sequences</taxon>
        <taxon>environmental samples</taxon>
    </lineage>
</organism>
<dbReference type="InterPro" id="IPR004087">
    <property type="entry name" value="KH_dom"/>
</dbReference>
<dbReference type="Pfam" id="PF00189">
    <property type="entry name" value="Ribosomal_S3_C"/>
    <property type="match status" value="1"/>
</dbReference>
<reference evidence="7" key="1">
    <citation type="journal article" date="2015" name="Nat. Commun.">
        <title>Diverse, uncultivated ultra-small bacterial cells in groundwater.</title>
        <authorList>
            <person name="Luef B."/>
            <person name="Frischkorn K.R."/>
            <person name="Wrighton K.C."/>
            <person name="Holman H.-Y.N."/>
            <person name="Birarda G."/>
            <person name="Thomas B.C."/>
            <person name="Singh A."/>
            <person name="Williams K.H."/>
            <person name="Siegerist C.E."/>
            <person name="Tringe S.G."/>
            <person name="Downing K.H."/>
            <person name="Comolli L.R."/>
            <person name="Banfield J.F."/>
        </authorList>
    </citation>
    <scope>NUCLEOTIDE SEQUENCE</scope>
</reference>
<dbReference type="CDD" id="cd02411">
    <property type="entry name" value="KH-II_30S_S3_arch"/>
    <property type="match status" value="1"/>
</dbReference>
<feature type="domain" description="KH type-2" evidence="6">
    <location>
        <begin position="16"/>
        <end position="85"/>
    </location>
</feature>
<dbReference type="GO" id="GO:0003735">
    <property type="term" value="F:structural constituent of ribosome"/>
    <property type="evidence" value="ECO:0007669"/>
    <property type="project" value="InterPro"/>
</dbReference>
<dbReference type="InterPro" id="IPR005703">
    <property type="entry name" value="Ribosomal_uS3_euk/arc"/>
</dbReference>
<keyword evidence="5" id="KW-0687">Ribonucleoprotein</keyword>
<evidence type="ECO:0000256" key="2">
    <source>
        <dbReference type="ARBA" id="ARBA00022730"/>
    </source>
</evidence>
<dbReference type="NCBIfam" id="TIGR01008">
    <property type="entry name" value="uS3_euk_arch"/>
    <property type="match status" value="1"/>
</dbReference>
<dbReference type="FunFam" id="3.30.300.20:FF:000001">
    <property type="entry name" value="30S ribosomal protein S3"/>
    <property type="match status" value="1"/>
</dbReference>
<proteinExistence type="inferred from homology"/>
<evidence type="ECO:0000256" key="5">
    <source>
        <dbReference type="ARBA" id="ARBA00023274"/>
    </source>
</evidence>
<evidence type="ECO:0000256" key="1">
    <source>
        <dbReference type="ARBA" id="ARBA00010761"/>
    </source>
</evidence>
<dbReference type="EMBL" id="KC999214">
    <property type="protein sequence ID" value="AGT99711.1"/>
    <property type="molecule type" value="Genomic_DNA"/>
</dbReference>
<dbReference type="Gene3D" id="3.30.1140.32">
    <property type="entry name" value="Ribosomal protein S3, C-terminal domain"/>
    <property type="match status" value="1"/>
</dbReference>
<evidence type="ECO:0000313" key="7">
    <source>
        <dbReference type="EMBL" id="AGT99711.1"/>
    </source>
</evidence>
<comment type="similarity">
    <text evidence="1">Belongs to the universal ribosomal protein uS3 family.</text>
</comment>
<dbReference type="NCBIfam" id="NF003219">
    <property type="entry name" value="PRK04191.1"/>
    <property type="match status" value="1"/>
</dbReference>
<accession>U3GSS6</accession>
<evidence type="ECO:0000256" key="4">
    <source>
        <dbReference type="ARBA" id="ARBA00022980"/>
    </source>
</evidence>
<sequence>MEEKKFVKFKQDELGIKEYVKRNLGKGRISDVTIEYTPVGEKIIVATNRPGLVIGRKGEKIDELTDVLKRKFKLDNPHIDIKEITNEALDAQLVADSVAIQLERKGSLKFKIIAYKALESIMRAGALGTEIKLSGKLPSERAKTWRFAQGYLKKTGEPSKVVNKAMAQATTPMGVVGIKVNILANVAVEIPKKKSRKKSEAKK</sequence>
<keyword evidence="4 7" id="KW-0689">Ribosomal protein</keyword>
<dbReference type="SUPFAM" id="SSF54814">
    <property type="entry name" value="Prokaryotic type KH domain (KH-domain type II)"/>
    <property type="match status" value="1"/>
</dbReference>
<protein>
    <submittedName>
        <fullName evidence="7">30S ribosomal protein S3</fullName>
    </submittedName>
</protein>
<evidence type="ECO:0000256" key="3">
    <source>
        <dbReference type="ARBA" id="ARBA00022884"/>
    </source>
</evidence>
<dbReference type="PANTHER" id="PTHR11760">
    <property type="entry name" value="30S/40S RIBOSOMAL PROTEIN S3"/>
    <property type="match status" value="1"/>
</dbReference>
<dbReference type="InterPro" id="IPR004044">
    <property type="entry name" value="KH_dom_type_2"/>
</dbReference>
<dbReference type="SMART" id="SM00322">
    <property type="entry name" value="KH"/>
    <property type="match status" value="1"/>
</dbReference>
<name>U3GSS6_9ZZZZ</name>
<dbReference type="GO" id="GO:1990904">
    <property type="term" value="C:ribonucleoprotein complex"/>
    <property type="evidence" value="ECO:0007669"/>
    <property type="project" value="UniProtKB-KW"/>
</dbReference>
<dbReference type="InterPro" id="IPR057258">
    <property type="entry name" value="Ribosomal_uS3"/>
</dbReference>
<dbReference type="AlphaFoldDB" id="U3GSS6"/>
<keyword evidence="3" id="KW-0694">RNA-binding</keyword>
<dbReference type="InterPro" id="IPR036419">
    <property type="entry name" value="Ribosomal_S3_C_sf"/>
</dbReference>
<dbReference type="GO" id="GO:0019843">
    <property type="term" value="F:rRNA binding"/>
    <property type="evidence" value="ECO:0007669"/>
    <property type="project" value="UniProtKB-KW"/>
</dbReference>
<dbReference type="InterPro" id="IPR015946">
    <property type="entry name" value="KH_dom-like_a/b"/>
</dbReference>
<dbReference type="InterPro" id="IPR009019">
    <property type="entry name" value="KH_sf_prok-type"/>
</dbReference>
<dbReference type="PROSITE" id="PS50823">
    <property type="entry name" value="KH_TYPE_2"/>
    <property type="match status" value="1"/>
</dbReference>
<evidence type="ECO:0000259" key="6">
    <source>
        <dbReference type="PROSITE" id="PS50823"/>
    </source>
</evidence>
<dbReference type="SUPFAM" id="SSF54821">
    <property type="entry name" value="Ribosomal protein S3 C-terminal domain"/>
    <property type="match status" value="1"/>
</dbReference>
<keyword evidence="2" id="KW-0699">rRNA-binding</keyword>
<dbReference type="InterPro" id="IPR001351">
    <property type="entry name" value="Ribosomal_uS3_C"/>
</dbReference>
<dbReference type="Pfam" id="PF07650">
    <property type="entry name" value="KH_2"/>
    <property type="match status" value="1"/>
</dbReference>
<dbReference type="PANTHER" id="PTHR11760:SF32">
    <property type="entry name" value="SMALL RIBOSOMAL SUBUNIT PROTEIN US3"/>
    <property type="match status" value="1"/>
</dbReference>